<dbReference type="AlphaFoldDB" id="A0A1G8FNU3"/>
<dbReference type="RefSeq" id="WP_072736614.1">
    <property type="nucleotide sequence ID" value="NZ_CP048813.1"/>
</dbReference>
<dbReference type="Proteomes" id="UP000183263">
    <property type="component" value="Unassembled WGS sequence"/>
</dbReference>
<feature type="transmembrane region" description="Helical" evidence="1">
    <location>
        <begin position="78"/>
        <end position="99"/>
    </location>
</feature>
<keyword evidence="1" id="KW-0472">Membrane</keyword>
<feature type="transmembrane region" description="Helical" evidence="1">
    <location>
        <begin position="131"/>
        <end position="153"/>
    </location>
</feature>
<reference evidence="2 3" key="1">
    <citation type="submission" date="2016-10" db="EMBL/GenBank/DDBJ databases">
        <authorList>
            <person name="de Groot N.N."/>
        </authorList>
    </citation>
    <scope>NUCLEOTIDE SEQUENCE [LARGE SCALE GENOMIC DNA]</scope>
    <source>
        <strain evidence="2 3">DSM 44892</strain>
    </source>
</reference>
<dbReference type="EMBL" id="FNDN01000003">
    <property type="protein sequence ID" value="SDH83830.1"/>
    <property type="molecule type" value="Genomic_DNA"/>
</dbReference>
<evidence type="ECO:0000256" key="1">
    <source>
        <dbReference type="SAM" id="Phobius"/>
    </source>
</evidence>
<keyword evidence="3" id="KW-1185">Reference proteome</keyword>
<evidence type="ECO:0000313" key="2">
    <source>
        <dbReference type="EMBL" id="SDH83830.1"/>
    </source>
</evidence>
<protein>
    <submittedName>
        <fullName evidence="2">Uncharacterized protein</fullName>
    </submittedName>
</protein>
<name>A0A1G8FNU3_9NOCA</name>
<proteinExistence type="predicted"/>
<dbReference type="Pfam" id="PF19545">
    <property type="entry name" value="DUF6069"/>
    <property type="match status" value="1"/>
</dbReference>
<dbReference type="InterPro" id="IPR045713">
    <property type="entry name" value="DUF6069"/>
</dbReference>
<evidence type="ECO:0000313" key="3">
    <source>
        <dbReference type="Proteomes" id="UP000183263"/>
    </source>
</evidence>
<sequence>MSENRVASATVGHAISAGTASQQVTAPSPSLGRWQTVVIAVVGATVVNLVVWALGHLVGASFEIQDGGAVHTVDAMGVASSSAVPMAVGIGLAALLSLWKAWPLRVAQAVGAVFALATIAGSVSADTDGATMAALSVMHVVVALFVVGTLELLHRRVSEPAEQ</sequence>
<feature type="transmembrane region" description="Helical" evidence="1">
    <location>
        <begin position="37"/>
        <end position="58"/>
    </location>
</feature>
<keyword evidence="1" id="KW-1133">Transmembrane helix</keyword>
<gene>
    <name evidence="2" type="ORF">SAMN05444695_103344</name>
</gene>
<keyword evidence="1" id="KW-0812">Transmembrane</keyword>
<organism evidence="2 3">
    <name type="scientific">Rhodococcus triatomae</name>
    <dbReference type="NCBI Taxonomy" id="300028"/>
    <lineage>
        <taxon>Bacteria</taxon>
        <taxon>Bacillati</taxon>
        <taxon>Actinomycetota</taxon>
        <taxon>Actinomycetes</taxon>
        <taxon>Mycobacteriales</taxon>
        <taxon>Nocardiaceae</taxon>
        <taxon>Rhodococcus</taxon>
    </lineage>
</organism>
<accession>A0A1G8FNU3</accession>
<feature type="transmembrane region" description="Helical" evidence="1">
    <location>
        <begin position="106"/>
        <end position="125"/>
    </location>
</feature>